<reference evidence="6" key="1">
    <citation type="submission" date="2017-02" db="EMBL/GenBank/DDBJ databases">
        <authorList>
            <person name="Varghese N."/>
            <person name="Submissions S."/>
        </authorList>
    </citation>
    <scope>NUCLEOTIDE SEQUENCE [LARGE SCALE GENOMIC DNA]</scope>
    <source>
        <strain evidence="6">SM117</strain>
    </source>
</reference>
<evidence type="ECO:0000256" key="3">
    <source>
        <dbReference type="PROSITE-ProRule" id="PRU00023"/>
    </source>
</evidence>
<gene>
    <name evidence="5" type="ORF">SAMN06295987_102863</name>
</gene>
<sequence length="216" mass="23123">MSRNNLGYGARISRAILMAVLPTLAAGLAVSSPVMAQAGFSEGYKFLEAVKKKDGAKVEEALLDPSSQIINSRDVTTGETALHIVTARRDLTWLNYLISHGANVNAADDHGRTPLEMAVNLGWREGAEFLLESKASPDPSNDAGETPLIYAVHRKDLQLVKALLQAGADPNRADNSGRSARDYAALDSKTGPMTSVLDEYAAKNKKKAQAVYGPVM</sequence>
<dbReference type="AlphaFoldDB" id="A0A1U6HNZ7"/>
<feature type="repeat" description="ANK" evidence="3">
    <location>
        <begin position="143"/>
        <end position="175"/>
    </location>
</feature>
<dbReference type="InterPro" id="IPR002110">
    <property type="entry name" value="Ankyrin_rpt"/>
</dbReference>
<feature type="repeat" description="ANK" evidence="3">
    <location>
        <begin position="77"/>
        <end position="109"/>
    </location>
</feature>
<dbReference type="PROSITE" id="PS50088">
    <property type="entry name" value="ANK_REPEAT"/>
    <property type="match status" value="3"/>
</dbReference>
<dbReference type="PROSITE" id="PS50297">
    <property type="entry name" value="ANK_REP_REGION"/>
    <property type="match status" value="2"/>
</dbReference>
<evidence type="ECO:0000256" key="2">
    <source>
        <dbReference type="ARBA" id="ARBA00023043"/>
    </source>
</evidence>
<dbReference type="Pfam" id="PF12796">
    <property type="entry name" value="Ank_2"/>
    <property type="match status" value="1"/>
</dbReference>
<dbReference type="Proteomes" id="UP000190989">
    <property type="component" value="Unassembled WGS sequence"/>
</dbReference>
<evidence type="ECO:0000313" key="5">
    <source>
        <dbReference type="EMBL" id="SLJ97510.1"/>
    </source>
</evidence>
<keyword evidence="6" id="KW-1185">Reference proteome</keyword>
<dbReference type="STRING" id="428990.SAMN06295987_102863"/>
<dbReference type="SMART" id="SM00248">
    <property type="entry name" value="ANK"/>
    <property type="match status" value="3"/>
</dbReference>
<dbReference type="EMBL" id="FVZE01000002">
    <property type="protein sequence ID" value="SLJ97510.1"/>
    <property type="molecule type" value="Genomic_DNA"/>
</dbReference>
<keyword evidence="4" id="KW-0732">Signal</keyword>
<protein>
    <submittedName>
        <fullName evidence="5">Ankyrin repeat</fullName>
    </submittedName>
</protein>
<dbReference type="SUPFAM" id="SSF48403">
    <property type="entry name" value="Ankyrin repeat"/>
    <property type="match status" value="1"/>
</dbReference>
<dbReference type="PANTHER" id="PTHR24171">
    <property type="entry name" value="ANKYRIN REPEAT DOMAIN-CONTAINING PROTEIN 39-RELATED"/>
    <property type="match status" value="1"/>
</dbReference>
<evidence type="ECO:0000256" key="4">
    <source>
        <dbReference type="SAM" id="SignalP"/>
    </source>
</evidence>
<dbReference type="Pfam" id="PF00023">
    <property type="entry name" value="Ank"/>
    <property type="match status" value="1"/>
</dbReference>
<evidence type="ECO:0000313" key="6">
    <source>
        <dbReference type="Proteomes" id="UP000190989"/>
    </source>
</evidence>
<accession>A0A1U6HNZ7</accession>
<evidence type="ECO:0000256" key="1">
    <source>
        <dbReference type="ARBA" id="ARBA00022737"/>
    </source>
</evidence>
<feature type="signal peptide" evidence="4">
    <location>
        <begin position="1"/>
        <end position="36"/>
    </location>
</feature>
<proteinExistence type="predicted"/>
<feature type="repeat" description="ANK" evidence="3">
    <location>
        <begin position="110"/>
        <end position="142"/>
    </location>
</feature>
<keyword evidence="1" id="KW-0677">Repeat</keyword>
<dbReference type="InterPro" id="IPR036770">
    <property type="entry name" value="Ankyrin_rpt-contain_sf"/>
</dbReference>
<keyword evidence="2 3" id="KW-0040">ANK repeat</keyword>
<dbReference type="Gene3D" id="1.25.40.20">
    <property type="entry name" value="Ankyrin repeat-containing domain"/>
    <property type="match status" value="1"/>
</dbReference>
<name>A0A1U6HNZ7_9SPHN</name>
<organism evidence="5 6">
    <name type="scientific">Novosphingobium mathurense</name>
    <dbReference type="NCBI Taxonomy" id="428990"/>
    <lineage>
        <taxon>Bacteria</taxon>
        <taxon>Pseudomonadati</taxon>
        <taxon>Pseudomonadota</taxon>
        <taxon>Alphaproteobacteria</taxon>
        <taxon>Sphingomonadales</taxon>
        <taxon>Sphingomonadaceae</taxon>
        <taxon>Novosphingobium</taxon>
    </lineage>
</organism>
<feature type="chain" id="PRO_5012211286" evidence="4">
    <location>
        <begin position="37"/>
        <end position="216"/>
    </location>
</feature>